<comment type="similarity">
    <text evidence="1">Belongs to the sigma-70 factor family. ECF subfamily.</text>
</comment>
<dbReference type="GO" id="GO:0003677">
    <property type="term" value="F:DNA binding"/>
    <property type="evidence" value="ECO:0007669"/>
    <property type="project" value="InterPro"/>
</dbReference>
<evidence type="ECO:0000256" key="2">
    <source>
        <dbReference type="ARBA" id="ARBA00023015"/>
    </source>
</evidence>
<feature type="domain" description="RNA polymerase sigma factor 70 region 4 type 2" evidence="6">
    <location>
        <begin position="123"/>
        <end position="172"/>
    </location>
</feature>
<evidence type="ECO:0000256" key="1">
    <source>
        <dbReference type="ARBA" id="ARBA00010641"/>
    </source>
</evidence>
<dbReference type="OrthoDB" id="1097528at2"/>
<reference evidence="7 8" key="1">
    <citation type="submission" date="2018-02" db="EMBL/GenBank/DDBJ databases">
        <title>The draft genome of Sphingobacterium sp. 5JN-11.</title>
        <authorList>
            <person name="Liu L."/>
            <person name="Li L."/>
            <person name="Liang L."/>
            <person name="Zhang X."/>
            <person name="Wang T."/>
        </authorList>
    </citation>
    <scope>NUCLEOTIDE SEQUENCE [LARGE SCALE GENOMIC DNA]</scope>
    <source>
        <strain evidence="7 8">5JN-11</strain>
    </source>
</reference>
<dbReference type="EMBL" id="PVBQ01000002">
    <property type="protein sequence ID" value="PRD48949.1"/>
    <property type="molecule type" value="Genomic_DNA"/>
</dbReference>
<dbReference type="RefSeq" id="WP_105715514.1">
    <property type="nucleotide sequence ID" value="NZ_PVBQ01000002.1"/>
</dbReference>
<name>A0A2S9J886_9SPHI</name>
<gene>
    <name evidence="7" type="ORF">C5745_03150</name>
</gene>
<dbReference type="Proteomes" id="UP000239711">
    <property type="component" value="Unassembled WGS sequence"/>
</dbReference>
<dbReference type="Pfam" id="PF08281">
    <property type="entry name" value="Sigma70_r4_2"/>
    <property type="match status" value="1"/>
</dbReference>
<evidence type="ECO:0000259" key="6">
    <source>
        <dbReference type="Pfam" id="PF08281"/>
    </source>
</evidence>
<proteinExistence type="inferred from homology"/>
<dbReference type="Pfam" id="PF04542">
    <property type="entry name" value="Sigma70_r2"/>
    <property type="match status" value="1"/>
</dbReference>
<dbReference type="PANTHER" id="PTHR43133">
    <property type="entry name" value="RNA POLYMERASE ECF-TYPE SIGMA FACTO"/>
    <property type="match status" value="1"/>
</dbReference>
<dbReference type="InterPro" id="IPR014327">
    <property type="entry name" value="RNA_pol_sigma70_bacteroid"/>
</dbReference>
<dbReference type="PANTHER" id="PTHR43133:SF46">
    <property type="entry name" value="RNA POLYMERASE SIGMA-70 FACTOR ECF SUBFAMILY"/>
    <property type="match status" value="1"/>
</dbReference>
<dbReference type="InterPro" id="IPR014284">
    <property type="entry name" value="RNA_pol_sigma-70_dom"/>
</dbReference>
<dbReference type="InterPro" id="IPR007627">
    <property type="entry name" value="RNA_pol_sigma70_r2"/>
</dbReference>
<evidence type="ECO:0000259" key="5">
    <source>
        <dbReference type="Pfam" id="PF04542"/>
    </source>
</evidence>
<dbReference type="AlphaFoldDB" id="A0A2S9J886"/>
<dbReference type="SUPFAM" id="SSF88946">
    <property type="entry name" value="Sigma2 domain of RNA polymerase sigma factors"/>
    <property type="match status" value="1"/>
</dbReference>
<dbReference type="InterPro" id="IPR013249">
    <property type="entry name" value="RNA_pol_sigma70_r4_t2"/>
</dbReference>
<dbReference type="NCBIfam" id="TIGR02985">
    <property type="entry name" value="Sig70_bacteroi1"/>
    <property type="match status" value="1"/>
</dbReference>
<dbReference type="GO" id="GO:0016987">
    <property type="term" value="F:sigma factor activity"/>
    <property type="evidence" value="ECO:0007669"/>
    <property type="project" value="UniProtKB-KW"/>
</dbReference>
<dbReference type="InterPro" id="IPR013325">
    <property type="entry name" value="RNA_pol_sigma_r2"/>
</dbReference>
<sequence length="191" mass="22828">MKVLFDNFDKKQYVTAIKNGDKEVFAQVYAYYWKRLLAISFQHTNDKEMAEEIVQDVFISLWQRRNILEIEHLSSYLATAVKFSTFKMLHRTRRQEMIRDAVLPKNDHQLDEEVIDARFLQEYVDGIVEKLPERCRLVFQLSRKDQKSHQEIAKELHISEKAVEANITRALKVLRINLRRVGFSLFFLFFI</sequence>
<protein>
    <submittedName>
        <fullName evidence="7">RNA polymerase subunit sigma-70</fullName>
    </submittedName>
</protein>
<dbReference type="Gene3D" id="1.10.1740.10">
    <property type="match status" value="1"/>
</dbReference>
<dbReference type="Gene3D" id="1.10.10.10">
    <property type="entry name" value="Winged helix-like DNA-binding domain superfamily/Winged helix DNA-binding domain"/>
    <property type="match status" value="1"/>
</dbReference>
<evidence type="ECO:0000256" key="3">
    <source>
        <dbReference type="ARBA" id="ARBA00023082"/>
    </source>
</evidence>
<evidence type="ECO:0000313" key="8">
    <source>
        <dbReference type="Proteomes" id="UP000239711"/>
    </source>
</evidence>
<keyword evidence="8" id="KW-1185">Reference proteome</keyword>
<evidence type="ECO:0000313" key="7">
    <source>
        <dbReference type="EMBL" id="PRD48949.1"/>
    </source>
</evidence>
<dbReference type="InterPro" id="IPR013324">
    <property type="entry name" value="RNA_pol_sigma_r3/r4-like"/>
</dbReference>
<dbReference type="InterPro" id="IPR039425">
    <property type="entry name" value="RNA_pol_sigma-70-like"/>
</dbReference>
<dbReference type="GO" id="GO:0006352">
    <property type="term" value="P:DNA-templated transcription initiation"/>
    <property type="evidence" value="ECO:0007669"/>
    <property type="project" value="InterPro"/>
</dbReference>
<dbReference type="SUPFAM" id="SSF88659">
    <property type="entry name" value="Sigma3 and sigma4 domains of RNA polymerase sigma factors"/>
    <property type="match status" value="1"/>
</dbReference>
<evidence type="ECO:0000256" key="4">
    <source>
        <dbReference type="ARBA" id="ARBA00023163"/>
    </source>
</evidence>
<dbReference type="InterPro" id="IPR036388">
    <property type="entry name" value="WH-like_DNA-bd_sf"/>
</dbReference>
<comment type="caution">
    <text evidence="7">The sequence shown here is derived from an EMBL/GenBank/DDBJ whole genome shotgun (WGS) entry which is preliminary data.</text>
</comment>
<keyword evidence="3" id="KW-0731">Sigma factor</keyword>
<keyword evidence="4" id="KW-0804">Transcription</keyword>
<dbReference type="NCBIfam" id="TIGR02937">
    <property type="entry name" value="sigma70-ECF"/>
    <property type="match status" value="1"/>
</dbReference>
<keyword evidence="2" id="KW-0805">Transcription regulation</keyword>
<accession>A0A2S9J886</accession>
<feature type="domain" description="RNA polymerase sigma-70 region 2" evidence="5">
    <location>
        <begin position="29"/>
        <end position="94"/>
    </location>
</feature>
<organism evidence="7 8">
    <name type="scientific">Sphingobacterium haloxyli</name>
    <dbReference type="NCBI Taxonomy" id="2100533"/>
    <lineage>
        <taxon>Bacteria</taxon>
        <taxon>Pseudomonadati</taxon>
        <taxon>Bacteroidota</taxon>
        <taxon>Sphingobacteriia</taxon>
        <taxon>Sphingobacteriales</taxon>
        <taxon>Sphingobacteriaceae</taxon>
        <taxon>Sphingobacterium</taxon>
    </lineage>
</organism>